<feature type="domain" description="SCP" evidence="2">
    <location>
        <begin position="27"/>
        <end position="147"/>
    </location>
</feature>
<feature type="chain" id="PRO_5019265086" description="SCP domain-containing protein" evidence="1">
    <location>
        <begin position="26"/>
        <end position="157"/>
    </location>
</feature>
<keyword evidence="1" id="KW-0732">Signal</keyword>
<dbReference type="AlphaFoldDB" id="A0A426XYE8"/>
<dbReference type="SUPFAM" id="SSF55797">
    <property type="entry name" value="PR-1-like"/>
    <property type="match status" value="1"/>
</dbReference>
<evidence type="ECO:0000313" key="3">
    <source>
        <dbReference type="EMBL" id="RRT44331.1"/>
    </source>
</evidence>
<organism evidence="3 4">
    <name type="scientific">Ensete ventricosum</name>
    <name type="common">Abyssinian banana</name>
    <name type="synonym">Musa ensete</name>
    <dbReference type="NCBI Taxonomy" id="4639"/>
    <lineage>
        <taxon>Eukaryota</taxon>
        <taxon>Viridiplantae</taxon>
        <taxon>Streptophyta</taxon>
        <taxon>Embryophyta</taxon>
        <taxon>Tracheophyta</taxon>
        <taxon>Spermatophyta</taxon>
        <taxon>Magnoliopsida</taxon>
        <taxon>Liliopsida</taxon>
        <taxon>Zingiberales</taxon>
        <taxon>Musaceae</taxon>
        <taxon>Ensete</taxon>
    </lineage>
</organism>
<accession>A0A426XYE8</accession>
<reference evidence="3 4" key="1">
    <citation type="journal article" date="2014" name="Agronomy (Basel)">
        <title>A Draft Genome Sequence for Ensete ventricosum, the Drought-Tolerant Tree Against Hunger.</title>
        <authorList>
            <person name="Harrison J."/>
            <person name="Moore K.A."/>
            <person name="Paszkiewicz K."/>
            <person name="Jones T."/>
            <person name="Grant M."/>
            <person name="Ambacheew D."/>
            <person name="Muzemil S."/>
            <person name="Studholme D.J."/>
        </authorList>
    </citation>
    <scope>NUCLEOTIDE SEQUENCE [LARGE SCALE GENOMIC DNA]</scope>
</reference>
<gene>
    <name evidence="3" type="ORF">B296_00046272</name>
</gene>
<dbReference type="InterPro" id="IPR014044">
    <property type="entry name" value="CAP_dom"/>
</dbReference>
<dbReference type="InterPro" id="IPR035940">
    <property type="entry name" value="CAP_sf"/>
</dbReference>
<dbReference type="Proteomes" id="UP000287651">
    <property type="component" value="Unassembled WGS sequence"/>
</dbReference>
<evidence type="ECO:0000313" key="4">
    <source>
        <dbReference type="Proteomes" id="UP000287651"/>
    </source>
</evidence>
<feature type="signal peptide" evidence="1">
    <location>
        <begin position="1"/>
        <end position="25"/>
    </location>
</feature>
<proteinExistence type="predicted"/>
<dbReference type="Gene3D" id="3.40.33.10">
    <property type="entry name" value="CAP"/>
    <property type="match status" value="1"/>
</dbReference>
<dbReference type="SMART" id="SM00198">
    <property type="entry name" value="SCP"/>
    <property type="match status" value="1"/>
</dbReference>
<evidence type="ECO:0000259" key="2">
    <source>
        <dbReference type="SMART" id="SM00198"/>
    </source>
</evidence>
<evidence type="ECO:0000256" key="1">
    <source>
        <dbReference type="SAM" id="SignalP"/>
    </source>
</evidence>
<dbReference type="EMBL" id="AMZH03016530">
    <property type="protein sequence ID" value="RRT44331.1"/>
    <property type="molecule type" value="Genomic_DNA"/>
</dbReference>
<comment type="caution">
    <text evidence="3">The sequence shown here is derived from an EMBL/GenBank/DDBJ whole genome shotgun (WGS) entry which is preliminary data.</text>
</comment>
<name>A0A426XYE8_ENSVE</name>
<sequence>MAQSHRLPSLLCLIAVAIMAHTVRAQNSPQDFLDAARDSVGVGPMSWDDGVAAYANQRRADCQLFHSGGTYDENLFKGGASADWSASDALSLWVAEMQYTGYDSQHLRRGKGVVWASSVYLGLCPRGVRRRRRLHHLQLQSAGQLRRTAPLLISKTL</sequence>
<dbReference type="Pfam" id="PF00188">
    <property type="entry name" value="CAP"/>
    <property type="match status" value="1"/>
</dbReference>
<protein>
    <recommendedName>
        <fullName evidence="2">SCP domain-containing protein</fullName>
    </recommendedName>
</protein>